<evidence type="ECO:0000313" key="10">
    <source>
        <dbReference type="Proteomes" id="UP001234343"/>
    </source>
</evidence>
<evidence type="ECO:0000256" key="5">
    <source>
        <dbReference type="SAM" id="Coils"/>
    </source>
</evidence>
<dbReference type="InterPro" id="IPR004089">
    <property type="entry name" value="MCPsignal_dom"/>
</dbReference>
<dbReference type="Gene3D" id="1.10.287.950">
    <property type="entry name" value="Methyl-accepting chemotaxis protein"/>
    <property type="match status" value="1"/>
</dbReference>
<dbReference type="PROSITE" id="PS50111">
    <property type="entry name" value="CHEMOTAXIS_TRANSDUC_2"/>
    <property type="match status" value="1"/>
</dbReference>
<feature type="transmembrane region" description="Helical" evidence="6">
    <location>
        <begin position="324"/>
        <end position="345"/>
    </location>
</feature>
<dbReference type="PANTHER" id="PTHR43531">
    <property type="entry name" value="PROTEIN ICFG"/>
    <property type="match status" value="1"/>
</dbReference>
<dbReference type="EMBL" id="JAUCBP010000013">
    <property type="protein sequence ID" value="MDM7862187.1"/>
    <property type="molecule type" value="Genomic_DNA"/>
</dbReference>
<comment type="similarity">
    <text evidence="3">Belongs to the methyl-accepting chemotaxis (MCP) protein family.</text>
</comment>
<dbReference type="PANTHER" id="PTHR43531:SF14">
    <property type="entry name" value="METHYL-ACCEPTING CHEMOTAXIS PROTEIN I-RELATED"/>
    <property type="match status" value="1"/>
</dbReference>
<keyword evidence="1" id="KW-0488">Methylation</keyword>
<dbReference type="InterPro" id="IPR000014">
    <property type="entry name" value="PAS"/>
</dbReference>
<evidence type="ECO:0000313" key="9">
    <source>
        <dbReference type="EMBL" id="MDM7862187.1"/>
    </source>
</evidence>
<dbReference type="Pfam" id="PF13188">
    <property type="entry name" value="PAS_8"/>
    <property type="match status" value="1"/>
</dbReference>
<evidence type="ECO:0000259" key="8">
    <source>
        <dbReference type="PROSITE" id="PS50885"/>
    </source>
</evidence>
<dbReference type="SMART" id="SM00304">
    <property type="entry name" value="HAMP"/>
    <property type="match status" value="2"/>
</dbReference>
<dbReference type="Gene3D" id="3.30.450.20">
    <property type="entry name" value="PAS domain"/>
    <property type="match status" value="1"/>
</dbReference>
<accession>A0ABT7T312</accession>
<comment type="caution">
    <text evidence="9">The sequence shown here is derived from an EMBL/GenBank/DDBJ whole genome shotgun (WGS) entry which is preliminary data.</text>
</comment>
<reference evidence="9 10" key="1">
    <citation type="submission" date="2023-06" db="EMBL/GenBank/DDBJ databases">
        <title>Alteromonas sp. ASW11-36 isolated from intertidal sand.</title>
        <authorList>
            <person name="Li Y."/>
        </authorList>
    </citation>
    <scope>NUCLEOTIDE SEQUENCE [LARGE SCALE GENOMIC DNA]</scope>
    <source>
        <strain evidence="9 10">ASW11-36</strain>
    </source>
</reference>
<feature type="domain" description="HAMP" evidence="8">
    <location>
        <begin position="567"/>
        <end position="613"/>
    </location>
</feature>
<dbReference type="Pfam" id="PF18947">
    <property type="entry name" value="HAMP_2"/>
    <property type="match status" value="1"/>
</dbReference>
<keyword evidence="6" id="KW-1133">Transmembrane helix</keyword>
<dbReference type="Gene3D" id="6.10.340.10">
    <property type="match status" value="1"/>
</dbReference>
<protein>
    <submittedName>
        <fullName evidence="9">Methyl-accepting chemotaxis protein</fullName>
    </submittedName>
</protein>
<dbReference type="SUPFAM" id="SSF158472">
    <property type="entry name" value="HAMP domain-like"/>
    <property type="match status" value="1"/>
</dbReference>
<organism evidence="9 10">
    <name type="scientific">Alteromonas arenosi</name>
    <dbReference type="NCBI Taxonomy" id="3055817"/>
    <lineage>
        <taxon>Bacteria</taxon>
        <taxon>Pseudomonadati</taxon>
        <taxon>Pseudomonadota</taxon>
        <taxon>Gammaproteobacteria</taxon>
        <taxon>Alteromonadales</taxon>
        <taxon>Alteromonadaceae</taxon>
        <taxon>Alteromonas/Salinimonas group</taxon>
        <taxon>Alteromonas</taxon>
    </lineage>
</organism>
<feature type="domain" description="Methyl-accepting transducer" evidence="7">
    <location>
        <begin position="618"/>
        <end position="847"/>
    </location>
</feature>
<feature type="transmembrane region" description="Helical" evidence="6">
    <location>
        <begin position="12"/>
        <end position="34"/>
    </location>
</feature>
<dbReference type="SUPFAM" id="SSF58104">
    <property type="entry name" value="Methyl-accepting chemotaxis protein (MCP) signaling domain"/>
    <property type="match status" value="1"/>
</dbReference>
<sequence length="904" mass="98699">MKLMPYADKISIRAKLIIFAVMTLIAVAVPSYYLQHQNSASVQLSELSIQGTPIAQQTVLLRKVIAVHRGTSARWLGGDESARSAVLSAADNVDTAFRNLLNVLENNPHADTARLLIQQHYTTWVTLKDNAINKVGQPTAIFNRHSQLIDDIGEVAAVVMRNFKLIYAPSDSAYHLVRANFDALPMLTDTLGKIRGMGAGVLTRQTLEPSTRARLEGLQNNARAVNQEFLRNLRYAAETSREPALQALINDATTFNSALTQSLSLLELQILTADALDYPSGQFFNAFTEEIDLLYSKQATYVTLLEDLLISYNREVSQQQTVKWVTIVILLLLASGIFVLVNLSITRGINHVTKALSKLAVNDYSVRFKYRRDDEIGIIQESVETLTNELKAYSKQSLEAIRVRQALDNSSSCFMLADNDRNIIYLNQAVRDLFSEAEHDLRKDLPNFRAHDLLGSNIDDFHKDPSHQAHILSHLDSQYVTQIAVGGRHYRLIASPIKSENGERLGACVEWVDRTKEVLAEREIGELVSGAVAGNFSVRASTDGKTGFYLALAENLNQLMDVTEQGLQQITVVLQSIAKQDLTTRIESDFDGTFGEMKEYCNTTASNLAEVIAEIREAAETITSASGEIAKGNADLSTRTEQQAANLEETASSMEEMTSTVQLNANNAKQANNLASNAAQVAGEGGKLIEKVVATMTEIHASASKIADIIGVIDGIAFQTNILALNAAVEAARAGEQGRGFAVVAAEVRTLAQRSANAAKDIKALISDSVSKVESGNVLVNQSGETMQHIVDAVTNVNDIMAEIASASVQQASGIEAINEAIAQMDDMTQQNAALVEEAAAAAESMNSQAEHLVSRVQSFVIADAYTRSFEAPKALGSFTPEKRLYKSNRALPKTVDDDEWESF</sequence>
<keyword evidence="2 4" id="KW-0807">Transducer</keyword>
<keyword evidence="10" id="KW-1185">Reference proteome</keyword>
<dbReference type="InterPro" id="IPR003660">
    <property type="entry name" value="HAMP_dom"/>
</dbReference>
<evidence type="ECO:0000256" key="6">
    <source>
        <dbReference type="SAM" id="Phobius"/>
    </source>
</evidence>
<dbReference type="Pfam" id="PF00672">
    <property type="entry name" value="HAMP"/>
    <property type="match status" value="1"/>
</dbReference>
<dbReference type="Proteomes" id="UP001234343">
    <property type="component" value="Unassembled WGS sequence"/>
</dbReference>
<evidence type="ECO:0000256" key="2">
    <source>
        <dbReference type="ARBA" id="ARBA00023224"/>
    </source>
</evidence>
<gene>
    <name evidence="9" type="ORF">QTP81_16395</name>
</gene>
<evidence type="ECO:0000259" key="7">
    <source>
        <dbReference type="PROSITE" id="PS50111"/>
    </source>
</evidence>
<evidence type="ECO:0000256" key="4">
    <source>
        <dbReference type="PROSITE-ProRule" id="PRU00284"/>
    </source>
</evidence>
<dbReference type="SMART" id="SM00283">
    <property type="entry name" value="MA"/>
    <property type="match status" value="1"/>
</dbReference>
<dbReference type="SUPFAM" id="SSF55785">
    <property type="entry name" value="PYP-like sensor domain (PAS domain)"/>
    <property type="match status" value="1"/>
</dbReference>
<dbReference type="PROSITE" id="PS50885">
    <property type="entry name" value="HAMP"/>
    <property type="match status" value="2"/>
</dbReference>
<dbReference type="Pfam" id="PF00015">
    <property type="entry name" value="MCPsignal"/>
    <property type="match status" value="1"/>
</dbReference>
<feature type="domain" description="HAMP" evidence="8">
    <location>
        <begin position="343"/>
        <end position="395"/>
    </location>
</feature>
<proteinExistence type="inferred from homology"/>
<name>A0ABT7T312_9ALTE</name>
<dbReference type="RefSeq" id="WP_289366984.1">
    <property type="nucleotide sequence ID" value="NZ_JAUCBP010000013.1"/>
</dbReference>
<feature type="coiled-coil region" evidence="5">
    <location>
        <begin position="818"/>
        <end position="845"/>
    </location>
</feature>
<dbReference type="PRINTS" id="PR00260">
    <property type="entry name" value="CHEMTRNSDUCR"/>
</dbReference>
<keyword evidence="6" id="KW-0812">Transmembrane</keyword>
<evidence type="ECO:0000256" key="3">
    <source>
        <dbReference type="ARBA" id="ARBA00029447"/>
    </source>
</evidence>
<keyword evidence="5" id="KW-0175">Coiled coil</keyword>
<dbReference type="InterPro" id="IPR004090">
    <property type="entry name" value="Chemotax_Me-accpt_rcpt"/>
</dbReference>
<dbReference type="InterPro" id="IPR051310">
    <property type="entry name" value="MCP_chemotaxis"/>
</dbReference>
<dbReference type="CDD" id="cd11386">
    <property type="entry name" value="MCP_signal"/>
    <property type="match status" value="1"/>
</dbReference>
<evidence type="ECO:0000256" key="1">
    <source>
        <dbReference type="ARBA" id="ARBA00022481"/>
    </source>
</evidence>
<dbReference type="InterPro" id="IPR035965">
    <property type="entry name" value="PAS-like_dom_sf"/>
</dbReference>
<dbReference type="CDD" id="cd06225">
    <property type="entry name" value="HAMP"/>
    <property type="match status" value="1"/>
</dbReference>
<keyword evidence="6" id="KW-0472">Membrane</keyword>